<feature type="transmembrane region" description="Helical" evidence="13">
    <location>
        <begin position="63"/>
        <end position="83"/>
    </location>
</feature>
<feature type="transmembrane region" description="Helical" evidence="13">
    <location>
        <begin position="89"/>
        <end position="105"/>
    </location>
</feature>
<dbReference type="PROSITE" id="PS01315">
    <property type="entry name" value="CDS"/>
    <property type="match status" value="1"/>
</dbReference>
<evidence type="ECO:0000256" key="3">
    <source>
        <dbReference type="ARBA" id="ARBA00022475"/>
    </source>
</evidence>
<keyword evidence="8 13" id="KW-1133">Transmembrane helix</keyword>
<feature type="transmembrane region" description="Helical" evidence="13">
    <location>
        <begin position="153"/>
        <end position="174"/>
    </location>
</feature>
<feature type="transmembrane region" description="Helical" evidence="13">
    <location>
        <begin position="195"/>
        <end position="213"/>
    </location>
</feature>
<keyword evidence="4" id="KW-0444">Lipid biosynthesis</keyword>
<dbReference type="PANTHER" id="PTHR46382:SF1">
    <property type="entry name" value="PHOSPHATIDATE CYTIDYLYLTRANSFERASE"/>
    <property type="match status" value="1"/>
</dbReference>
<evidence type="ECO:0000256" key="4">
    <source>
        <dbReference type="ARBA" id="ARBA00022516"/>
    </source>
</evidence>
<keyword evidence="9" id="KW-0443">Lipid metabolism</keyword>
<protein>
    <submittedName>
        <fullName evidence="15">Unannotated protein</fullName>
    </submittedName>
</protein>
<evidence type="ECO:0000256" key="6">
    <source>
        <dbReference type="ARBA" id="ARBA00022692"/>
    </source>
</evidence>
<dbReference type="GO" id="GO:0016024">
    <property type="term" value="P:CDP-diacylglycerol biosynthetic process"/>
    <property type="evidence" value="ECO:0007669"/>
    <property type="project" value="TreeGrafter"/>
</dbReference>
<dbReference type="EMBL" id="CAEZSN010000062">
    <property type="protein sequence ID" value="CAB4543377.1"/>
    <property type="molecule type" value="Genomic_DNA"/>
</dbReference>
<keyword evidence="12" id="KW-1208">Phospholipid metabolism</keyword>
<proteinExistence type="inferred from homology"/>
<evidence type="ECO:0000313" key="14">
    <source>
        <dbReference type="EMBL" id="CAB4543377.1"/>
    </source>
</evidence>
<feature type="transmembrane region" description="Helical" evidence="13">
    <location>
        <begin position="219"/>
        <end position="239"/>
    </location>
</feature>
<evidence type="ECO:0000256" key="2">
    <source>
        <dbReference type="ARBA" id="ARBA00010185"/>
    </source>
</evidence>
<dbReference type="GO" id="GO:0004605">
    <property type="term" value="F:phosphatidate cytidylyltransferase activity"/>
    <property type="evidence" value="ECO:0007669"/>
    <property type="project" value="TreeGrafter"/>
</dbReference>
<evidence type="ECO:0000256" key="13">
    <source>
        <dbReference type="SAM" id="Phobius"/>
    </source>
</evidence>
<sequence>MANQQVPEGGRSLSKSVFYGILLGVAFLLSVLIVRELFLVLVGTAIGFAVWELSSALRLKGWYVPRVPSVIGSVLIFPATYYWGAVGQWGFTLATSLALMVWRLLHILAEKRRSVSQTFGETIKDLAAAAFVVIYLPLTMSFSVLLLRREHDGPAWLLSFVVPVALIDTFGYLVGRKLGRHKMAPGVSPKKTWEGLLASVFAGLISTVLLVTFVVGIAWWYGVILAGLLILAAVFGDLAESLIKRDLGVKDMSSLLPGHGGIMDRLDSMLPAALVTYAFVTVFGL</sequence>
<keyword evidence="3" id="KW-1003">Cell membrane</keyword>
<accession>A0A6J6GT94</accession>
<evidence type="ECO:0000256" key="12">
    <source>
        <dbReference type="ARBA" id="ARBA00023264"/>
    </source>
</evidence>
<comment type="subcellular location">
    <subcellularLocation>
        <location evidence="1">Cell membrane</location>
        <topology evidence="1">Multi-pass membrane protein</topology>
    </subcellularLocation>
</comment>
<keyword evidence="7" id="KW-0548">Nucleotidyltransferase</keyword>
<dbReference type="Pfam" id="PF01148">
    <property type="entry name" value="CTP_transf_1"/>
    <property type="match status" value="1"/>
</dbReference>
<gene>
    <name evidence="14" type="ORF">UFOPK1433_00636</name>
    <name evidence="15" type="ORF">UFOPK1843_00307</name>
</gene>
<keyword evidence="6 13" id="KW-0812">Transmembrane</keyword>
<evidence type="ECO:0000256" key="7">
    <source>
        <dbReference type="ARBA" id="ARBA00022695"/>
    </source>
</evidence>
<keyword evidence="11" id="KW-0594">Phospholipid biosynthesis</keyword>
<evidence type="ECO:0000256" key="10">
    <source>
        <dbReference type="ARBA" id="ARBA00023136"/>
    </source>
</evidence>
<comment type="similarity">
    <text evidence="2">Belongs to the CDS family.</text>
</comment>
<name>A0A6J6GT94_9ZZZZ</name>
<dbReference type="InterPro" id="IPR000374">
    <property type="entry name" value="PC_trans"/>
</dbReference>
<feature type="transmembrane region" description="Helical" evidence="13">
    <location>
        <begin position="18"/>
        <end position="51"/>
    </location>
</feature>
<keyword evidence="10 13" id="KW-0472">Membrane</keyword>
<dbReference type="EMBL" id="CAEZUR010000016">
    <property type="protein sequence ID" value="CAB4603133.1"/>
    <property type="molecule type" value="Genomic_DNA"/>
</dbReference>
<evidence type="ECO:0000256" key="1">
    <source>
        <dbReference type="ARBA" id="ARBA00004651"/>
    </source>
</evidence>
<keyword evidence="5" id="KW-0808">Transferase</keyword>
<evidence type="ECO:0000256" key="9">
    <source>
        <dbReference type="ARBA" id="ARBA00023098"/>
    </source>
</evidence>
<feature type="transmembrane region" description="Helical" evidence="13">
    <location>
        <begin position="126"/>
        <end position="147"/>
    </location>
</feature>
<evidence type="ECO:0000256" key="11">
    <source>
        <dbReference type="ARBA" id="ARBA00023209"/>
    </source>
</evidence>
<reference evidence="15" key="1">
    <citation type="submission" date="2020-05" db="EMBL/GenBank/DDBJ databases">
        <authorList>
            <person name="Chiriac C."/>
            <person name="Salcher M."/>
            <person name="Ghai R."/>
            <person name="Kavagutti S V."/>
        </authorList>
    </citation>
    <scope>NUCLEOTIDE SEQUENCE</scope>
</reference>
<evidence type="ECO:0000256" key="5">
    <source>
        <dbReference type="ARBA" id="ARBA00022679"/>
    </source>
</evidence>
<dbReference type="AlphaFoldDB" id="A0A6J6GT94"/>
<dbReference type="PANTHER" id="PTHR46382">
    <property type="entry name" value="PHOSPHATIDATE CYTIDYLYLTRANSFERASE"/>
    <property type="match status" value="1"/>
</dbReference>
<organism evidence="15">
    <name type="scientific">freshwater metagenome</name>
    <dbReference type="NCBI Taxonomy" id="449393"/>
    <lineage>
        <taxon>unclassified sequences</taxon>
        <taxon>metagenomes</taxon>
        <taxon>ecological metagenomes</taxon>
    </lineage>
</organism>
<evidence type="ECO:0000256" key="8">
    <source>
        <dbReference type="ARBA" id="ARBA00022989"/>
    </source>
</evidence>
<evidence type="ECO:0000313" key="15">
    <source>
        <dbReference type="EMBL" id="CAB4603133.1"/>
    </source>
</evidence>
<dbReference type="GO" id="GO:0005886">
    <property type="term" value="C:plasma membrane"/>
    <property type="evidence" value="ECO:0007669"/>
    <property type="project" value="UniProtKB-SubCell"/>
</dbReference>